<organism evidence="4 5">
    <name type="scientific">Botryotinia fuckeliana (strain B05.10)</name>
    <name type="common">Noble rot fungus</name>
    <name type="synonym">Botrytis cinerea</name>
    <dbReference type="NCBI Taxonomy" id="332648"/>
    <lineage>
        <taxon>Eukaryota</taxon>
        <taxon>Fungi</taxon>
        <taxon>Dikarya</taxon>
        <taxon>Ascomycota</taxon>
        <taxon>Pezizomycotina</taxon>
        <taxon>Leotiomycetes</taxon>
        <taxon>Helotiales</taxon>
        <taxon>Sclerotiniaceae</taxon>
        <taxon>Botrytis</taxon>
    </lineage>
</organism>
<protein>
    <recommendedName>
        <fullName evidence="3">Nudix hydrolase domain-containing protein</fullName>
    </recommendedName>
</protein>
<dbReference type="CDD" id="cd04678">
    <property type="entry name" value="NUDIX_MTH2_Nudt15"/>
    <property type="match status" value="1"/>
</dbReference>
<dbReference type="PROSITE" id="PS51462">
    <property type="entry name" value="NUDIX"/>
    <property type="match status" value="1"/>
</dbReference>
<dbReference type="PANTHER" id="PTHR16099:SF5">
    <property type="entry name" value="NUCLEOTIDE TRIPHOSPHATE DIPHOSPHATASE NUDT15"/>
    <property type="match status" value="1"/>
</dbReference>
<dbReference type="GO" id="GO:0035539">
    <property type="term" value="F:8-oxo-7,8-dihydrodeoxyguanosine triphosphate pyrophosphatase activity"/>
    <property type="evidence" value="ECO:0007669"/>
    <property type="project" value="TreeGrafter"/>
</dbReference>
<dbReference type="Gene3D" id="3.90.79.10">
    <property type="entry name" value="Nucleoside Triphosphate Pyrophosphohydrolase"/>
    <property type="match status" value="1"/>
</dbReference>
<keyword evidence="5" id="KW-1185">Reference proteome</keyword>
<dbReference type="VEuPathDB" id="FungiDB:Bcin16g01680"/>
<accession>A0A384K6H1</accession>
<evidence type="ECO:0000259" key="3">
    <source>
        <dbReference type="PROSITE" id="PS51462"/>
    </source>
</evidence>
<dbReference type="InterPro" id="IPR000086">
    <property type="entry name" value="NUDIX_hydrolase_dom"/>
</dbReference>
<gene>
    <name evidence="4" type="ORF">BCIN_16g01680</name>
</gene>
<reference evidence="4 5" key="3">
    <citation type="journal article" date="2017" name="Mol. Plant Pathol.">
        <title>A gapless genome sequence of the fungus Botrytis cinerea.</title>
        <authorList>
            <person name="Van Kan J.A."/>
            <person name="Stassen J.H."/>
            <person name="Mosbach A."/>
            <person name="Van Der Lee T.A."/>
            <person name="Faino L."/>
            <person name="Farmer A.D."/>
            <person name="Papasotiriou D.G."/>
            <person name="Zhou S."/>
            <person name="Seidl M.F."/>
            <person name="Cottam E."/>
            <person name="Edel D."/>
            <person name="Hahn M."/>
            <person name="Schwartz D.C."/>
            <person name="Dietrich R.A."/>
            <person name="Widdison S."/>
            <person name="Scalliet G."/>
        </authorList>
    </citation>
    <scope>NUCLEOTIDE SEQUENCE [LARGE SCALE GENOMIC DNA]</scope>
    <source>
        <strain evidence="4 5">B05.10</strain>
    </source>
</reference>
<dbReference type="PRINTS" id="PR00502">
    <property type="entry name" value="NUDIXFAMILY"/>
</dbReference>
<dbReference type="RefSeq" id="XP_001546515.1">
    <property type="nucleotide sequence ID" value="XM_001546465.2"/>
</dbReference>
<dbReference type="GeneID" id="5426963"/>
<dbReference type="Proteomes" id="UP000001798">
    <property type="component" value="Chromosome 16"/>
</dbReference>
<dbReference type="OMA" id="CEGWEWW"/>
<evidence type="ECO:0000313" key="4">
    <source>
        <dbReference type="EMBL" id="ATZ58361.1"/>
    </source>
</evidence>
<feature type="domain" description="Nudix hydrolase" evidence="3">
    <location>
        <begin position="7"/>
        <end position="157"/>
    </location>
</feature>
<dbReference type="FunFam" id="3.90.79.10:FF:000060">
    <property type="entry name" value="Nudix hydrolase 1"/>
    <property type="match status" value="1"/>
</dbReference>
<dbReference type="InterPro" id="IPR020084">
    <property type="entry name" value="NUDIX_hydrolase_CS"/>
</dbReference>
<dbReference type="KEGG" id="bfu:BCIN_16g01680"/>
<proteinExistence type="inferred from homology"/>
<dbReference type="InterPro" id="IPR015797">
    <property type="entry name" value="NUDIX_hydrolase-like_dom_sf"/>
</dbReference>
<reference evidence="4 5" key="1">
    <citation type="journal article" date="2011" name="PLoS Genet.">
        <title>Genomic analysis of the necrotrophic fungal pathogens Sclerotinia sclerotiorum and Botrytis cinerea.</title>
        <authorList>
            <person name="Amselem J."/>
            <person name="Cuomo C.A."/>
            <person name="van Kan J.A."/>
            <person name="Viaud M."/>
            <person name="Benito E.P."/>
            <person name="Couloux A."/>
            <person name="Coutinho P.M."/>
            <person name="de Vries R.P."/>
            <person name="Dyer P.S."/>
            <person name="Fillinger S."/>
            <person name="Fournier E."/>
            <person name="Gout L."/>
            <person name="Hahn M."/>
            <person name="Kohn L."/>
            <person name="Lapalu N."/>
            <person name="Plummer K.M."/>
            <person name="Pradier J.M."/>
            <person name="Quevillon E."/>
            <person name="Sharon A."/>
            <person name="Simon A."/>
            <person name="ten Have A."/>
            <person name="Tudzynski B."/>
            <person name="Tudzynski P."/>
            <person name="Wincker P."/>
            <person name="Andrew M."/>
            <person name="Anthouard V."/>
            <person name="Beever R.E."/>
            <person name="Beffa R."/>
            <person name="Benoit I."/>
            <person name="Bouzid O."/>
            <person name="Brault B."/>
            <person name="Chen Z."/>
            <person name="Choquer M."/>
            <person name="Collemare J."/>
            <person name="Cotton P."/>
            <person name="Danchin E.G."/>
            <person name="Da Silva C."/>
            <person name="Gautier A."/>
            <person name="Giraud C."/>
            <person name="Giraud T."/>
            <person name="Gonzalez C."/>
            <person name="Grossetete S."/>
            <person name="Guldener U."/>
            <person name="Henrissat B."/>
            <person name="Howlett B.J."/>
            <person name="Kodira C."/>
            <person name="Kretschmer M."/>
            <person name="Lappartient A."/>
            <person name="Leroch M."/>
            <person name="Levis C."/>
            <person name="Mauceli E."/>
            <person name="Neuveglise C."/>
            <person name="Oeser B."/>
            <person name="Pearson M."/>
            <person name="Poulain J."/>
            <person name="Poussereau N."/>
            <person name="Quesneville H."/>
            <person name="Rascle C."/>
            <person name="Schumacher J."/>
            <person name="Segurens B."/>
            <person name="Sexton A."/>
            <person name="Silva E."/>
            <person name="Sirven C."/>
            <person name="Soanes D.M."/>
            <person name="Talbot N.J."/>
            <person name="Templeton M."/>
            <person name="Yandava C."/>
            <person name="Yarden O."/>
            <person name="Zeng Q."/>
            <person name="Rollins J.A."/>
            <person name="Lebrun M.H."/>
            <person name="Dickman M."/>
        </authorList>
    </citation>
    <scope>NUCLEOTIDE SEQUENCE [LARGE SCALE GENOMIC DNA]</scope>
    <source>
        <strain evidence="4 5">B05.10</strain>
    </source>
</reference>
<evidence type="ECO:0000256" key="2">
    <source>
        <dbReference type="RuleBase" id="RU003476"/>
    </source>
</evidence>
<keyword evidence="1 2" id="KW-0378">Hydrolase</keyword>
<name>A0A384K6H1_BOTFB</name>
<dbReference type="AlphaFoldDB" id="A0A384K6H1"/>
<dbReference type="PANTHER" id="PTHR16099">
    <property type="entry name" value="8-OXO-DGTP DIPHOSPHATES NUDT15"/>
    <property type="match status" value="1"/>
</dbReference>
<dbReference type="EMBL" id="CP009820">
    <property type="protein sequence ID" value="ATZ58361.1"/>
    <property type="molecule type" value="Genomic_DNA"/>
</dbReference>
<evidence type="ECO:0000256" key="1">
    <source>
        <dbReference type="ARBA" id="ARBA00022801"/>
    </source>
</evidence>
<dbReference type="InterPro" id="IPR020476">
    <property type="entry name" value="Nudix_hydrolase"/>
</dbReference>
<dbReference type="SUPFAM" id="SSF55811">
    <property type="entry name" value="Nudix"/>
    <property type="match status" value="1"/>
</dbReference>
<reference evidence="4 5" key="2">
    <citation type="journal article" date="2012" name="Eukaryot. Cell">
        <title>Genome update of Botrytis cinerea strains B05.10 and T4.</title>
        <authorList>
            <person name="Staats M."/>
            <person name="van Kan J.A."/>
        </authorList>
    </citation>
    <scope>NUCLEOTIDE SEQUENCE [LARGE SCALE GENOMIC DNA]</scope>
    <source>
        <strain evidence="4 5">B05.10</strain>
    </source>
</reference>
<comment type="similarity">
    <text evidence="2">Belongs to the Nudix hydrolase family.</text>
</comment>
<evidence type="ECO:0000313" key="5">
    <source>
        <dbReference type="Proteomes" id="UP000001798"/>
    </source>
</evidence>
<dbReference type="OrthoDB" id="447842at2759"/>
<sequence>MSESKNKVRVGVGVFILHPSSTPSNPLFLMGKRLVPHGHDQWANPGGHLEFGETLEECAVREVLEETGLVLQKNKMKFLTATNSLMEAGPRRDGKEGMEGRHYVAVWMVGTWDGKGEGPRNLEGEKNGEWEWVGLEKTRKWAGVDGMLFQPVIDLLRERGEVLDCLV</sequence>
<dbReference type="PROSITE" id="PS00893">
    <property type="entry name" value="NUDIX_BOX"/>
    <property type="match status" value="1"/>
</dbReference>
<dbReference type="GO" id="GO:0005829">
    <property type="term" value="C:cytosol"/>
    <property type="evidence" value="ECO:0007669"/>
    <property type="project" value="TreeGrafter"/>
</dbReference>
<dbReference type="GO" id="GO:0006203">
    <property type="term" value="P:dGTP catabolic process"/>
    <property type="evidence" value="ECO:0007669"/>
    <property type="project" value="TreeGrafter"/>
</dbReference>
<dbReference type="Pfam" id="PF00293">
    <property type="entry name" value="NUDIX"/>
    <property type="match status" value="1"/>
</dbReference>